<sequence>MKASSVLRNTQSQPSPHALIYRRWAKPVGKSLMFCVGSYYALYWAWELLEKGEREYELKQKKTELAKLV</sequence>
<keyword evidence="2" id="KW-1185">Reference proteome</keyword>
<evidence type="ECO:0000313" key="2">
    <source>
        <dbReference type="Proteomes" id="UP000189911"/>
    </source>
</evidence>
<dbReference type="OrthoDB" id="4034162at2759"/>
<name>A0A1G4KK65_9SACH</name>
<dbReference type="AlphaFoldDB" id="A0A1G4KK65"/>
<gene>
    <name evidence="1" type="ORF">LANO_0G12222G</name>
</gene>
<protein>
    <submittedName>
        <fullName evidence="1">LANO_0G12222g1_1</fullName>
    </submittedName>
</protein>
<organism evidence="1 2">
    <name type="scientific">Lachancea nothofagi CBS 11611</name>
    <dbReference type="NCBI Taxonomy" id="1266666"/>
    <lineage>
        <taxon>Eukaryota</taxon>
        <taxon>Fungi</taxon>
        <taxon>Dikarya</taxon>
        <taxon>Ascomycota</taxon>
        <taxon>Saccharomycotina</taxon>
        <taxon>Saccharomycetes</taxon>
        <taxon>Saccharomycetales</taxon>
        <taxon>Saccharomycetaceae</taxon>
        <taxon>Lachancea</taxon>
    </lineage>
</organism>
<evidence type="ECO:0000313" key="1">
    <source>
        <dbReference type="EMBL" id="SCV04767.1"/>
    </source>
</evidence>
<accession>A0A1G4KK65</accession>
<dbReference type="EMBL" id="LT598453">
    <property type="protein sequence ID" value="SCV04767.1"/>
    <property type="molecule type" value="Genomic_DNA"/>
</dbReference>
<reference evidence="2" key="1">
    <citation type="submission" date="2016-03" db="EMBL/GenBank/DDBJ databases">
        <authorList>
            <person name="Devillers Hugo."/>
        </authorList>
    </citation>
    <scope>NUCLEOTIDE SEQUENCE [LARGE SCALE GENOMIC DNA]</scope>
</reference>
<proteinExistence type="predicted"/>
<dbReference type="Proteomes" id="UP000189911">
    <property type="component" value="Chromosome G"/>
</dbReference>